<feature type="compositionally biased region" description="Basic and acidic residues" evidence="1">
    <location>
        <begin position="560"/>
        <end position="574"/>
    </location>
</feature>
<keyword evidence="2" id="KW-0812">Transmembrane</keyword>
<gene>
    <name evidence="3" type="ORF">BSL78_00802</name>
</gene>
<dbReference type="NCBIfam" id="NF041940">
    <property type="entry name" value="choice_anch_X"/>
    <property type="match status" value="1"/>
</dbReference>
<dbReference type="EMBL" id="MRZV01000015">
    <property type="protein sequence ID" value="PIK62279.1"/>
    <property type="molecule type" value="Genomic_DNA"/>
</dbReference>
<evidence type="ECO:0000313" key="3">
    <source>
        <dbReference type="EMBL" id="PIK62279.1"/>
    </source>
</evidence>
<organism evidence="3 4">
    <name type="scientific">Stichopus japonicus</name>
    <name type="common">Sea cucumber</name>
    <dbReference type="NCBI Taxonomy" id="307972"/>
    <lineage>
        <taxon>Eukaryota</taxon>
        <taxon>Metazoa</taxon>
        <taxon>Echinodermata</taxon>
        <taxon>Eleutherozoa</taxon>
        <taxon>Echinozoa</taxon>
        <taxon>Holothuroidea</taxon>
        <taxon>Aspidochirotacea</taxon>
        <taxon>Aspidochirotida</taxon>
        <taxon>Stichopodidae</taxon>
        <taxon>Apostichopus</taxon>
    </lineage>
</organism>
<feature type="transmembrane region" description="Helical" evidence="2">
    <location>
        <begin position="530"/>
        <end position="554"/>
    </location>
</feature>
<keyword evidence="2" id="KW-0472">Membrane</keyword>
<evidence type="ECO:0000313" key="4">
    <source>
        <dbReference type="Proteomes" id="UP000230750"/>
    </source>
</evidence>
<protein>
    <submittedName>
        <fullName evidence="3">Putative epithelial chloride channel protein</fullName>
    </submittedName>
</protein>
<keyword evidence="4" id="KW-1185">Reference proteome</keyword>
<feature type="region of interest" description="Disordered" evidence="1">
    <location>
        <begin position="560"/>
        <end position="581"/>
    </location>
</feature>
<accession>A0A2G8LPU0</accession>
<dbReference type="SUPFAM" id="SSF53300">
    <property type="entry name" value="vWA-like"/>
    <property type="match status" value="1"/>
</dbReference>
<dbReference type="STRING" id="307972.A0A2G8LPU0"/>
<evidence type="ECO:0000256" key="1">
    <source>
        <dbReference type="SAM" id="MobiDB-lite"/>
    </source>
</evidence>
<keyword evidence="2" id="KW-1133">Transmembrane helix</keyword>
<dbReference type="AlphaFoldDB" id="A0A2G8LPU0"/>
<evidence type="ECO:0000256" key="2">
    <source>
        <dbReference type="SAM" id="Phobius"/>
    </source>
</evidence>
<reference evidence="3 4" key="1">
    <citation type="journal article" date="2017" name="PLoS Biol.">
        <title>The sea cucumber genome provides insights into morphological evolution and visceral regeneration.</title>
        <authorList>
            <person name="Zhang X."/>
            <person name="Sun L."/>
            <person name="Yuan J."/>
            <person name="Sun Y."/>
            <person name="Gao Y."/>
            <person name="Zhang L."/>
            <person name="Li S."/>
            <person name="Dai H."/>
            <person name="Hamel J.F."/>
            <person name="Liu C."/>
            <person name="Yu Y."/>
            <person name="Liu S."/>
            <person name="Lin W."/>
            <person name="Guo K."/>
            <person name="Jin S."/>
            <person name="Xu P."/>
            <person name="Storey K.B."/>
            <person name="Huan P."/>
            <person name="Zhang T."/>
            <person name="Zhou Y."/>
            <person name="Zhang J."/>
            <person name="Lin C."/>
            <person name="Li X."/>
            <person name="Xing L."/>
            <person name="Huo D."/>
            <person name="Sun M."/>
            <person name="Wang L."/>
            <person name="Mercier A."/>
            <person name="Li F."/>
            <person name="Yang H."/>
            <person name="Xiang J."/>
        </authorList>
    </citation>
    <scope>NUCLEOTIDE SEQUENCE [LARGE SCALE GENOMIC DNA]</scope>
    <source>
        <strain evidence="3">Shaxun</strain>
        <tissue evidence="3">Muscle</tissue>
    </source>
</reference>
<dbReference type="OrthoDB" id="687730at2759"/>
<sequence length="658" mass="73037">MCGPNKFLGRALVKSLKFSFLLVLGVMLAIQELKSSLPNYAGSNMIVLTDGEETVEPRLTGLNFSELAGITVHTIAFGQRADSILEDLAIRTGGRTFQHRDESTNLFSIFTRLAVQDDSGTVEILSENFNLTNSTRRFFMDPNSGDQISILITFPQYHLSKSDVQVMKPNGDVINSTATLPDVYRSVLAFDLIEIDSEVVVGEWQIRVSYFDTIPPMFMGTMHVVTKRLPGIQKLPIQIDATWALSSVGKIEIQTLYVAVSQGYTPIINADVRVTVMVPNGPHVPLEVWDDGVGPDVRSGDGVYSGFFTQFKGIGRYSVKVTVLGVSKVTKVLLGAFVGQGLAAADPELIQESSITEMDSGLFERSIEGNSFKCTDELACSGKDDIFAPYRVTDLRGYTIKENATAVLTFTAPGDDVFEGTASYYELHIARNITRLLRQFNETEVLQYIPFEDITNETMPPYVISGNLSAPLPARSRETFYIQLPEEEGKFSYIFSIVAVDDVGQRSLPSNFATVSTAYIKVKAAGSFPLSIIGAIVMLLVLLLLLSLLALLIWKRTRSKGDDKESNHSNRDNVRNSTPPKVCQVDVRNHKIDDVVHRNIDDYARSADTQINQSNYPMFRFGIITEQTQHADKIYSDQSVMHNHAYVTDPHQKFARDL</sequence>
<dbReference type="Proteomes" id="UP000230750">
    <property type="component" value="Unassembled WGS sequence"/>
</dbReference>
<comment type="caution">
    <text evidence="3">The sequence shown here is derived from an EMBL/GenBank/DDBJ whole genome shotgun (WGS) entry which is preliminary data.</text>
</comment>
<dbReference type="Gene3D" id="3.40.50.410">
    <property type="entry name" value="von Willebrand factor, type A domain"/>
    <property type="match status" value="1"/>
</dbReference>
<dbReference type="InterPro" id="IPR036465">
    <property type="entry name" value="vWFA_dom_sf"/>
</dbReference>
<name>A0A2G8LPU0_STIJA</name>
<dbReference type="CDD" id="cd00198">
    <property type="entry name" value="vWFA"/>
    <property type="match status" value="1"/>
</dbReference>
<proteinExistence type="predicted"/>